<feature type="domain" description="Alpha-glycerophosphate oxidase C-terminal" evidence="4">
    <location>
        <begin position="4"/>
        <end position="63"/>
    </location>
</feature>
<protein>
    <submittedName>
        <fullName evidence="5">Glycerol-3-phosphate dehydrogenase C-terminal domain-containing protein</fullName>
    </submittedName>
</protein>
<name>A0ABV6PZZ6_9DEIN</name>
<organism evidence="5 6">
    <name type="scientific">Thermus composti</name>
    <dbReference type="NCBI Taxonomy" id="532059"/>
    <lineage>
        <taxon>Bacteria</taxon>
        <taxon>Thermotogati</taxon>
        <taxon>Deinococcota</taxon>
        <taxon>Deinococci</taxon>
        <taxon>Thermales</taxon>
        <taxon>Thermaceae</taxon>
        <taxon>Thermus</taxon>
    </lineage>
</organism>
<dbReference type="EMBL" id="JBHLTW010000015">
    <property type="protein sequence ID" value="MFC0595416.1"/>
    <property type="molecule type" value="Genomic_DNA"/>
</dbReference>
<dbReference type="InterPro" id="IPR031656">
    <property type="entry name" value="DAO_C"/>
</dbReference>
<evidence type="ECO:0000259" key="4">
    <source>
        <dbReference type="Pfam" id="PF16901"/>
    </source>
</evidence>
<comment type="caution">
    <text evidence="5">The sequence shown here is derived from an EMBL/GenBank/DDBJ whole genome shotgun (WGS) entry which is preliminary data.</text>
</comment>
<evidence type="ECO:0000256" key="2">
    <source>
        <dbReference type="ARBA" id="ARBA00022827"/>
    </source>
</evidence>
<dbReference type="Gene3D" id="1.10.8.870">
    <property type="entry name" value="Alpha-glycerophosphate oxidase, cap domain"/>
    <property type="match status" value="1"/>
</dbReference>
<gene>
    <name evidence="5" type="ORF">ACFFFP_04450</name>
</gene>
<keyword evidence="3" id="KW-0560">Oxidoreductase</keyword>
<dbReference type="Pfam" id="PF16901">
    <property type="entry name" value="DAO_C"/>
    <property type="match status" value="1"/>
</dbReference>
<keyword evidence="1" id="KW-0285">Flavoprotein</keyword>
<evidence type="ECO:0000313" key="5">
    <source>
        <dbReference type="EMBL" id="MFC0595416.1"/>
    </source>
</evidence>
<keyword evidence="6" id="KW-1185">Reference proteome</keyword>
<dbReference type="Proteomes" id="UP001589830">
    <property type="component" value="Unassembled WGS sequence"/>
</dbReference>
<dbReference type="RefSeq" id="WP_371863160.1">
    <property type="nucleotide sequence ID" value="NZ_BMPJ01000017.1"/>
</dbReference>
<proteinExistence type="predicted"/>
<keyword evidence="2" id="KW-0274">FAD</keyword>
<dbReference type="InterPro" id="IPR038299">
    <property type="entry name" value="DAO_C_sf"/>
</dbReference>
<dbReference type="PANTHER" id="PTHR11985">
    <property type="entry name" value="GLYCEROL-3-PHOSPHATE DEHYDROGENASE"/>
    <property type="match status" value="1"/>
</dbReference>
<dbReference type="PANTHER" id="PTHR11985:SF15">
    <property type="entry name" value="GLYCEROL-3-PHOSPHATE DEHYDROGENASE, MITOCHONDRIAL"/>
    <property type="match status" value="1"/>
</dbReference>
<sequence length="63" mass="7133">MGDRPLLPGLPYLEGEVVYAVREELTRKPLDVLARRMGLAFLDREKARQALPRVVERMASLLG</sequence>
<dbReference type="InterPro" id="IPR000447">
    <property type="entry name" value="G3P_DH_FAD-dep"/>
</dbReference>
<evidence type="ECO:0000256" key="3">
    <source>
        <dbReference type="ARBA" id="ARBA00023002"/>
    </source>
</evidence>
<evidence type="ECO:0000313" key="6">
    <source>
        <dbReference type="Proteomes" id="UP001589830"/>
    </source>
</evidence>
<accession>A0ABV6PZZ6</accession>
<reference evidence="5 6" key="1">
    <citation type="submission" date="2024-09" db="EMBL/GenBank/DDBJ databases">
        <authorList>
            <person name="Sun Q."/>
            <person name="Mori K."/>
        </authorList>
    </citation>
    <scope>NUCLEOTIDE SEQUENCE [LARGE SCALE GENOMIC DNA]</scope>
    <source>
        <strain evidence="5 6">NCAIM B.02340</strain>
    </source>
</reference>
<evidence type="ECO:0000256" key="1">
    <source>
        <dbReference type="ARBA" id="ARBA00022630"/>
    </source>
</evidence>